<sequence length="112" mass="12811">MTLGCKVHFQSPGVRSIRLEDAGAAARAAPVMGRRMRPLLHTQWRGKRMERPDTDTTAHKLLNPSHFYKENIFPIRNIWIARNARVEGAIGRRRSGVCRLRTKTPPLRPGFK</sequence>
<keyword evidence="2" id="KW-1185">Reference proteome</keyword>
<proteinExistence type="predicted"/>
<organism evidence="1 2">
    <name type="scientific">Lysobacter capsici AZ78</name>
    <dbReference type="NCBI Taxonomy" id="1444315"/>
    <lineage>
        <taxon>Bacteria</taxon>
        <taxon>Pseudomonadati</taxon>
        <taxon>Pseudomonadota</taxon>
        <taxon>Gammaproteobacteria</taxon>
        <taxon>Lysobacterales</taxon>
        <taxon>Lysobacteraceae</taxon>
        <taxon>Lysobacter</taxon>
    </lineage>
</organism>
<dbReference type="AlphaFoldDB" id="A0A108UD02"/>
<accession>A0A108UD02</accession>
<comment type="caution">
    <text evidence="1">The sequence shown here is derived from an EMBL/GenBank/DDBJ whole genome shotgun (WGS) entry which is preliminary data.</text>
</comment>
<gene>
    <name evidence="1" type="ORF">AZ78_4503</name>
</gene>
<evidence type="ECO:0000313" key="1">
    <source>
        <dbReference type="EMBL" id="KWS06943.1"/>
    </source>
</evidence>
<evidence type="ECO:0000313" key="2">
    <source>
        <dbReference type="Proteomes" id="UP000023435"/>
    </source>
</evidence>
<reference evidence="1 2" key="1">
    <citation type="journal article" date="2014" name="Genome Announc.">
        <title>Draft Genome Sequence of Lysobacter capsici AZ78, a Bacterium Antagonistic to Plant-Pathogenic Oomycetes.</title>
        <authorList>
            <person name="Puopolo G."/>
            <person name="Sonego P."/>
            <person name="Engelen K."/>
            <person name="Pertot I."/>
        </authorList>
    </citation>
    <scope>NUCLEOTIDE SEQUENCE [LARGE SCALE GENOMIC DNA]</scope>
    <source>
        <strain evidence="1 2">AZ78</strain>
    </source>
</reference>
<protein>
    <submittedName>
        <fullName evidence="1">Uncharacterized protein</fullName>
    </submittedName>
</protein>
<dbReference type="Proteomes" id="UP000023435">
    <property type="component" value="Unassembled WGS sequence"/>
</dbReference>
<dbReference type="EMBL" id="JAJA02000001">
    <property type="protein sequence ID" value="KWS06943.1"/>
    <property type="molecule type" value="Genomic_DNA"/>
</dbReference>
<name>A0A108UD02_9GAMM</name>